<evidence type="ECO:0000313" key="13">
    <source>
        <dbReference type="Proteomes" id="UP000217935"/>
    </source>
</evidence>
<proteinExistence type="predicted"/>
<dbReference type="SUPFAM" id="SSF46689">
    <property type="entry name" value="Homeodomain-like"/>
    <property type="match status" value="1"/>
</dbReference>
<protein>
    <submittedName>
        <fullName evidence="12">Sigma-54-dependent Fis family transcriptional regulator</fullName>
    </submittedName>
</protein>
<dbReference type="SMART" id="SM00448">
    <property type="entry name" value="REC"/>
    <property type="match status" value="1"/>
</dbReference>
<evidence type="ECO:0000256" key="1">
    <source>
        <dbReference type="ARBA" id="ARBA00022741"/>
    </source>
</evidence>
<evidence type="ECO:0000256" key="9">
    <source>
        <dbReference type="SAM" id="MobiDB-lite"/>
    </source>
</evidence>
<dbReference type="STRING" id="1758178.GCA_001550095_02397"/>
<dbReference type="SUPFAM" id="SSF52540">
    <property type="entry name" value="P-loop containing nucleoside triphosphate hydrolases"/>
    <property type="match status" value="1"/>
</dbReference>
<evidence type="ECO:0000256" key="7">
    <source>
        <dbReference type="ARBA" id="ARBA00023163"/>
    </source>
</evidence>
<dbReference type="GO" id="GO:0000160">
    <property type="term" value="P:phosphorelay signal transduction system"/>
    <property type="evidence" value="ECO:0007669"/>
    <property type="project" value="UniProtKB-KW"/>
</dbReference>
<dbReference type="Gene3D" id="1.10.10.60">
    <property type="entry name" value="Homeodomain-like"/>
    <property type="match status" value="1"/>
</dbReference>
<dbReference type="PROSITE" id="PS00688">
    <property type="entry name" value="SIGMA54_INTERACT_3"/>
    <property type="match status" value="1"/>
</dbReference>
<evidence type="ECO:0000313" key="12">
    <source>
        <dbReference type="EMBL" id="ATG49378.1"/>
    </source>
</evidence>
<feature type="domain" description="Response regulatory" evidence="11">
    <location>
        <begin position="5"/>
        <end position="119"/>
    </location>
</feature>
<accession>A0A291GGT0</accession>
<keyword evidence="13" id="KW-1185">Reference proteome</keyword>
<feature type="modified residue" description="4-aspartylphosphate" evidence="8">
    <location>
        <position position="54"/>
    </location>
</feature>
<keyword evidence="8" id="KW-0597">Phosphoprotein</keyword>
<dbReference type="Gene3D" id="3.40.50.2300">
    <property type="match status" value="1"/>
</dbReference>
<sequence length="470" mass="50995">MSRRPILIVDDVETHLTLFSATLEAADYEVITARNRIEAREKALAHQPELALIDIVLPDGNGIDLIAELKGHLPGLKPIAVTAFASVDRAVTAMRSGAIDFLVKPLDPEQLLATIANAESGLSIGQQERDQREHDTAFDGHIGSSEVMRGVFETINAVAGAAAPVFITGESGTGKVRAAETIHARSGFRNGTLVKLDCSTTAPDRIEAELIGEIAQMDGRLDGHADGDVKPGAVEQAQNGTLLLDEVCALSMPMQARLLGILQTGSVTPQGSLLPRPVNFRLICTSTTDPRAEVTAGRFRADLFYRLNVVHLHLPPLRGRGMDVVEIAETELDRLCAREGRPFRTLSTGVKAIFLDHNWPGNLRELMNVLWNITILHDGPVVEIADLPPYLRNPHAPQDGSQRPTSFIPARPDPFDGQTLAEIERRAIEHAIQKEGGSIPAAARSLGVSPSTLYRKLDGWGKPVRSKRDF</sequence>
<dbReference type="EMBL" id="CP022196">
    <property type="protein sequence ID" value="ATG49378.1"/>
    <property type="molecule type" value="Genomic_DNA"/>
</dbReference>
<evidence type="ECO:0000256" key="3">
    <source>
        <dbReference type="ARBA" id="ARBA00023012"/>
    </source>
</evidence>
<dbReference type="InterPro" id="IPR001789">
    <property type="entry name" value="Sig_transdc_resp-reg_receiver"/>
</dbReference>
<keyword evidence="3" id="KW-0902">Two-component regulatory system</keyword>
<dbReference type="InterPro" id="IPR025944">
    <property type="entry name" value="Sigma_54_int_dom_CS"/>
</dbReference>
<dbReference type="InterPro" id="IPR025943">
    <property type="entry name" value="Sigma_54_int_dom_ATP-bd_2"/>
</dbReference>
<dbReference type="Pfam" id="PF00158">
    <property type="entry name" value="Sigma54_activat"/>
    <property type="match status" value="1"/>
</dbReference>
<evidence type="ECO:0000256" key="6">
    <source>
        <dbReference type="ARBA" id="ARBA00023159"/>
    </source>
</evidence>
<keyword evidence="7" id="KW-0804">Transcription</keyword>
<keyword evidence="5" id="KW-0238">DNA-binding</keyword>
<reference evidence="12 13" key="1">
    <citation type="submission" date="2017-06" db="EMBL/GenBank/DDBJ databases">
        <title>Celeribacter sp. TSPH2 complete genome sequence.</title>
        <authorList>
            <person name="Woo J.-H."/>
            <person name="Kim H.-S."/>
        </authorList>
    </citation>
    <scope>NUCLEOTIDE SEQUENCE [LARGE SCALE GENOMIC DNA]</scope>
    <source>
        <strain evidence="12 13">TSPH2</strain>
    </source>
</reference>
<name>A0A291GGT0_9RHOB</name>
<dbReference type="Pfam" id="PF00072">
    <property type="entry name" value="Response_reg"/>
    <property type="match status" value="1"/>
</dbReference>
<dbReference type="InterPro" id="IPR002197">
    <property type="entry name" value="HTH_Fis"/>
</dbReference>
<evidence type="ECO:0000259" key="11">
    <source>
        <dbReference type="PROSITE" id="PS50110"/>
    </source>
</evidence>
<dbReference type="PROSITE" id="PS50045">
    <property type="entry name" value="SIGMA54_INTERACT_4"/>
    <property type="match status" value="1"/>
</dbReference>
<keyword evidence="4" id="KW-0805">Transcription regulation</keyword>
<evidence type="ECO:0000256" key="4">
    <source>
        <dbReference type="ARBA" id="ARBA00023015"/>
    </source>
</evidence>
<dbReference type="Gene3D" id="1.10.8.60">
    <property type="match status" value="1"/>
</dbReference>
<dbReference type="KEGG" id="ceh:CEW89_18420"/>
<dbReference type="Pfam" id="PF02954">
    <property type="entry name" value="HTH_8"/>
    <property type="match status" value="1"/>
</dbReference>
<dbReference type="RefSeq" id="WP_096806885.1">
    <property type="nucleotide sequence ID" value="NZ_CP022196.1"/>
</dbReference>
<dbReference type="GO" id="GO:0043565">
    <property type="term" value="F:sequence-specific DNA binding"/>
    <property type="evidence" value="ECO:0007669"/>
    <property type="project" value="InterPro"/>
</dbReference>
<feature type="domain" description="Sigma-54 factor interaction" evidence="10">
    <location>
        <begin position="141"/>
        <end position="375"/>
    </location>
</feature>
<evidence type="ECO:0000256" key="2">
    <source>
        <dbReference type="ARBA" id="ARBA00022840"/>
    </source>
</evidence>
<evidence type="ECO:0000256" key="8">
    <source>
        <dbReference type="PROSITE-ProRule" id="PRU00169"/>
    </source>
</evidence>
<organism evidence="12 13">
    <name type="scientific">Celeribacter ethanolicus</name>
    <dbReference type="NCBI Taxonomy" id="1758178"/>
    <lineage>
        <taxon>Bacteria</taxon>
        <taxon>Pseudomonadati</taxon>
        <taxon>Pseudomonadota</taxon>
        <taxon>Alphaproteobacteria</taxon>
        <taxon>Rhodobacterales</taxon>
        <taxon>Roseobacteraceae</taxon>
        <taxon>Celeribacter</taxon>
    </lineage>
</organism>
<dbReference type="InterPro" id="IPR009057">
    <property type="entry name" value="Homeodomain-like_sf"/>
</dbReference>
<dbReference type="OrthoDB" id="9802388at2"/>
<dbReference type="GO" id="GO:0005524">
    <property type="term" value="F:ATP binding"/>
    <property type="evidence" value="ECO:0007669"/>
    <property type="project" value="UniProtKB-KW"/>
</dbReference>
<feature type="region of interest" description="Disordered" evidence="9">
    <location>
        <begin position="394"/>
        <end position="414"/>
    </location>
</feature>
<keyword evidence="2" id="KW-0067">ATP-binding</keyword>
<gene>
    <name evidence="12" type="ORF">CEW89_18420</name>
</gene>
<evidence type="ECO:0000256" key="5">
    <source>
        <dbReference type="ARBA" id="ARBA00023125"/>
    </source>
</evidence>
<dbReference type="InterPro" id="IPR058031">
    <property type="entry name" value="AAA_lid_NorR"/>
</dbReference>
<dbReference type="AlphaFoldDB" id="A0A291GGT0"/>
<dbReference type="InterPro" id="IPR011006">
    <property type="entry name" value="CheY-like_superfamily"/>
</dbReference>
<dbReference type="SUPFAM" id="SSF52172">
    <property type="entry name" value="CheY-like"/>
    <property type="match status" value="1"/>
</dbReference>
<dbReference type="Gene3D" id="3.40.50.300">
    <property type="entry name" value="P-loop containing nucleotide triphosphate hydrolases"/>
    <property type="match status" value="1"/>
</dbReference>
<dbReference type="PANTHER" id="PTHR32071">
    <property type="entry name" value="TRANSCRIPTIONAL REGULATORY PROTEIN"/>
    <property type="match status" value="1"/>
</dbReference>
<dbReference type="CDD" id="cd00009">
    <property type="entry name" value="AAA"/>
    <property type="match status" value="1"/>
</dbReference>
<dbReference type="Pfam" id="PF25601">
    <property type="entry name" value="AAA_lid_14"/>
    <property type="match status" value="1"/>
</dbReference>
<dbReference type="PROSITE" id="PS00676">
    <property type="entry name" value="SIGMA54_INTERACT_2"/>
    <property type="match status" value="1"/>
</dbReference>
<keyword evidence="6" id="KW-0010">Activator</keyword>
<dbReference type="InterPro" id="IPR027417">
    <property type="entry name" value="P-loop_NTPase"/>
</dbReference>
<keyword evidence="1" id="KW-0547">Nucleotide-binding</keyword>
<dbReference type="GO" id="GO:0006355">
    <property type="term" value="P:regulation of DNA-templated transcription"/>
    <property type="evidence" value="ECO:0007669"/>
    <property type="project" value="InterPro"/>
</dbReference>
<dbReference type="PANTHER" id="PTHR32071:SF117">
    <property type="entry name" value="PTS-DEPENDENT DIHYDROXYACETONE KINASE OPERON REGULATORY PROTEIN-RELATED"/>
    <property type="match status" value="1"/>
</dbReference>
<evidence type="ECO:0000259" key="10">
    <source>
        <dbReference type="PROSITE" id="PS50045"/>
    </source>
</evidence>
<dbReference type="CDD" id="cd00156">
    <property type="entry name" value="REC"/>
    <property type="match status" value="1"/>
</dbReference>
<dbReference type="Proteomes" id="UP000217935">
    <property type="component" value="Chromosome"/>
</dbReference>
<dbReference type="InterPro" id="IPR002078">
    <property type="entry name" value="Sigma_54_int"/>
</dbReference>
<dbReference type="PROSITE" id="PS50110">
    <property type="entry name" value="RESPONSE_REGULATORY"/>
    <property type="match status" value="1"/>
</dbReference>